<organism evidence="1 2">
    <name type="scientific">Vaccinium darrowii</name>
    <dbReference type="NCBI Taxonomy" id="229202"/>
    <lineage>
        <taxon>Eukaryota</taxon>
        <taxon>Viridiplantae</taxon>
        <taxon>Streptophyta</taxon>
        <taxon>Embryophyta</taxon>
        <taxon>Tracheophyta</taxon>
        <taxon>Spermatophyta</taxon>
        <taxon>Magnoliopsida</taxon>
        <taxon>eudicotyledons</taxon>
        <taxon>Gunneridae</taxon>
        <taxon>Pentapetalae</taxon>
        <taxon>asterids</taxon>
        <taxon>Ericales</taxon>
        <taxon>Ericaceae</taxon>
        <taxon>Vaccinioideae</taxon>
        <taxon>Vaccinieae</taxon>
        <taxon>Vaccinium</taxon>
    </lineage>
</organism>
<dbReference type="EMBL" id="CM037152">
    <property type="protein sequence ID" value="KAH7835569.1"/>
    <property type="molecule type" value="Genomic_DNA"/>
</dbReference>
<name>A0ACB7X4V7_9ERIC</name>
<evidence type="ECO:0000313" key="1">
    <source>
        <dbReference type="EMBL" id="KAH7835569.1"/>
    </source>
</evidence>
<gene>
    <name evidence="1" type="ORF">Vadar_027450</name>
</gene>
<evidence type="ECO:0000313" key="2">
    <source>
        <dbReference type="Proteomes" id="UP000828048"/>
    </source>
</evidence>
<accession>A0ACB7X4V7</accession>
<comment type="caution">
    <text evidence="1">The sequence shown here is derived from an EMBL/GenBank/DDBJ whole genome shotgun (WGS) entry which is preliminary data.</text>
</comment>
<protein>
    <submittedName>
        <fullName evidence="1">Uncharacterized protein</fullName>
    </submittedName>
</protein>
<sequence>MEFFGKVFEIVKNIGEGLEIVKPITEWYGYHSGLEESMQNLKRKIEYLSAQENDINIQISSAEHQPWKKPKTEVKIWLRDEQEMKNDVQRLEQEVVGERNLFSRIQLGKCIIEKIQEVEKLQEKGRAFDGLLVDDLPIGELLMPPTKDFVESTEARNVERVWECLMNEDVKQIGVYGMGGVGKTTIMKHIHNRILKETDKFDKVYWVTISKAFNVPKLQSDIAGALNLCLSNDEDETIRARELYATLSQKKKYVLILDDLWEAFPLERVGIPEPTQINGCRILLTTRSLDVCRRMDCTAVKVELLTEQEALTLFLRKAVRNGVVLAPDVKAIAVEIAKECAGLPLAIVIVAGSLRGLEGIHAWRDALNEFTNLMNEVSGGENEVFEQLKFSYSRLGDKVVQDCFLYCSLYPEDHEIYVDDLIELWTAEGLIPEMNSVEAMVDKCRSIVEKLKSTCLLEATIDDDDDDDDEFERVGMHDLIRDMAFRITGGRYRHMVKDENGLYGPPYNDWSKDHERISFMDSWMSELPNRPPVCPRLTTLLLQDNLISLIPDSFFTNMPCLKVLDLSGNKIRSLPKSISNLENLHALILSGCRELEYVPSMEKLKALKVFILTWSLIKEAPKGIEQLVNLRKLDLSDNRRLETFPSTTLCRLSKLLWLIIEGTRVQVSREDLMCLSQLKVVCVQFHNVQDLAMYVTSRQFHGLELYRLRVGETIGEYKYPTKSVVINVESKHFQSGVEQLVLPEDTEVFVLRGSLDLISLSSMPSLKNARGLRKCEVGGCNRLESIFSSSSFSEDGQISLSSLSELKLFDLPSCRALFDRISSARNISFNLTKLSISNCHSMKYILPAQLLQNLPNLKTLEVSCCYSVEEIIVGEEEMNDSHHRDDSNTITFPRLEELILDFLPTLKSIYAGTMVCESEFVIEVEHCPMLRRLPLSLHMDNNQATAPPFLRRIWGEQEWWESLEWDDPCTKTILQPFFKGKRGKIM</sequence>
<proteinExistence type="predicted"/>
<reference evidence="1 2" key="1">
    <citation type="journal article" date="2021" name="Hortic Res">
        <title>High-quality reference genome and annotation aids understanding of berry development for evergreen blueberry (Vaccinium darrowii).</title>
        <authorList>
            <person name="Yu J."/>
            <person name="Hulse-Kemp A.M."/>
            <person name="Babiker E."/>
            <person name="Staton M."/>
        </authorList>
    </citation>
    <scope>NUCLEOTIDE SEQUENCE [LARGE SCALE GENOMIC DNA]</scope>
    <source>
        <strain evidence="2">cv. NJ 8807/NJ 8810</strain>
        <tissue evidence="1">Young leaf</tissue>
    </source>
</reference>
<dbReference type="Proteomes" id="UP000828048">
    <property type="component" value="Chromosome 2"/>
</dbReference>
<keyword evidence="2" id="KW-1185">Reference proteome</keyword>